<accession>X0UVH9</accession>
<sequence length="180" mass="20040">VSAEGFTRRYTYDSPLTDKGIKGSTMMTPAHARGSAIAYGRRYLHCMIFNIDTSDDTDGNVSKATNIQIATFQEVIKADDAIGLFLISQRSPEKVYTDLFNSGEKNKKMVLKAKCRELESLGRTMVANIQAAIESKDEFLAIENLEGITHIGLVMLFDEYAAEDREWLKAANTKRMADNG</sequence>
<protein>
    <submittedName>
        <fullName evidence="1">Uncharacterized protein</fullName>
    </submittedName>
</protein>
<gene>
    <name evidence="1" type="ORF">S01H1_40086</name>
</gene>
<dbReference type="EMBL" id="BARS01025356">
    <property type="protein sequence ID" value="GAG03212.1"/>
    <property type="molecule type" value="Genomic_DNA"/>
</dbReference>
<dbReference type="InterPro" id="IPR007499">
    <property type="entry name" value="ERF_bacteria_virus"/>
</dbReference>
<comment type="caution">
    <text evidence="1">The sequence shown here is derived from an EMBL/GenBank/DDBJ whole genome shotgun (WGS) entry which is preliminary data.</text>
</comment>
<dbReference type="AlphaFoldDB" id="X0UVH9"/>
<organism evidence="1">
    <name type="scientific">marine sediment metagenome</name>
    <dbReference type="NCBI Taxonomy" id="412755"/>
    <lineage>
        <taxon>unclassified sequences</taxon>
        <taxon>metagenomes</taxon>
        <taxon>ecological metagenomes</taxon>
    </lineage>
</organism>
<proteinExistence type="predicted"/>
<reference evidence="1" key="1">
    <citation type="journal article" date="2014" name="Front. Microbiol.">
        <title>High frequency of phylogenetically diverse reductive dehalogenase-homologous genes in deep subseafloor sedimentary metagenomes.</title>
        <authorList>
            <person name="Kawai M."/>
            <person name="Futagami T."/>
            <person name="Toyoda A."/>
            <person name="Takaki Y."/>
            <person name="Nishi S."/>
            <person name="Hori S."/>
            <person name="Arai W."/>
            <person name="Tsubouchi T."/>
            <person name="Morono Y."/>
            <person name="Uchiyama I."/>
            <person name="Ito T."/>
            <person name="Fujiyama A."/>
            <person name="Inagaki F."/>
            <person name="Takami H."/>
        </authorList>
    </citation>
    <scope>NUCLEOTIDE SEQUENCE</scope>
    <source>
        <strain evidence="1">Expedition CK06-06</strain>
    </source>
</reference>
<evidence type="ECO:0000313" key="1">
    <source>
        <dbReference type="EMBL" id="GAG03212.1"/>
    </source>
</evidence>
<feature type="non-terminal residue" evidence="1">
    <location>
        <position position="1"/>
    </location>
</feature>
<dbReference type="Pfam" id="PF04404">
    <property type="entry name" value="ERF"/>
    <property type="match status" value="1"/>
</dbReference>
<name>X0UVH9_9ZZZZ</name>